<protein>
    <submittedName>
        <fullName evidence="3">DUF3180 domain-containing protein</fullName>
    </submittedName>
</protein>
<evidence type="ECO:0000256" key="1">
    <source>
        <dbReference type="SAM" id="MobiDB-lite"/>
    </source>
</evidence>
<feature type="transmembrane region" description="Helical" evidence="2">
    <location>
        <begin position="135"/>
        <end position="155"/>
    </location>
</feature>
<name>A0ABZ0ZRJ5_9ACTN</name>
<dbReference type="Proteomes" id="UP001327225">
    <property type="component" value="Chromosome"/>
</dbReference>
<dbReference type="InterPro" id="IPR021517">
    <property type="entry name" value="DUF3180"/>
</dbReference>
<keyword evidence="2" id="KW-1133">Transmembrane helix</keyword>
<organism evidence="3 4">
    <name type="scientific">Nocardioides bizhenqiangii</name>
    <dbReference type="NCBI Taxonomy" id="3095076"/>
    <lineage>
        <taxon>Bacteria</taxon>
        <taxon>Bacillati</taxon>
        <taxon>Actinomycetota</taxon>
        <taxon>Actinomycetes</taxon>
        <taxon>Propionibacteriales</taxon>
        <taxon>Nocardioidaceae</taxon>
        <taxon>Nocardioides</taxon>
    </lineage>
</organism>
<dbReference type="Pfam" id="PF11377">
    <property type="entry name" value="DUF3180"/>
    <property type="match status" value="1"/>
</dbReference>
<accession>A0ABZ0ZRJ5</accession>
<evidence type="ECO:0000313" key="4">
    <source>
        <dbReference type="Proteomes" id="UP001327225"/>
    </source>
</evidence>
<sequence length="168" mass="17663">MRDEQVPPPADDPVEPDGPQGNLRPTPPGVVVGWAVAGLVGGWALHAVSDRLGNVPPHVTWAQPLALLLLAAILGYVAWATWRTVHVRQERLLPHQAVNRLVLARACVLVAALVGGGYLGYALSWIGAAEDNGRMWPSLAGGGAGALGVVAALLLERACRIRNTDNSK</sequence>
<gene>
    <name evidence="3" type="ORF">SHK19_01495</name>
</gene>
<feature type="transmembrane region" description="Helical" evidence="2">
    <location>
        <begin position="61"/>
        <end position="82"/>
    </location>
</feature>
<feature type="transmembrane region" description="Helical" evidence="2">
    <location>
        <begin position="102"/>
        <end position="123"/>
    </location>
</feature>
<evidence type="ECO:0000313" key="3">
    <source>
        <dbReference type="EMBL" id="WQQ26917.1"/>
    </source>
</evidence>
<feature type="transmembrane region" description="Helical" evidence="2">
    <location>
        <begin position="30"/>
        <end position="49"/>
    </location>
</feature>
<feature type="compositionally biased region" description="Pro residues" evidence="1">
    <location>
        <begin position="1"/>
        <end position="11"/>
    </location>
</feature>
<reference evidence="4" key="1">
    <citation type="submission" date="2023-12" db="EMBL/GenBank/DDBJ databases">
        <title>Novel species in genus Nocardioides.</title>
        <authorList>
            <person name="Zhou H."/>
        </authorList>
    </citation>
    <scope>NUCLEOTIDE SEQUENCE [LARGE SCALE GENOMIC DNA]</scope>
    <source>
        <strain evidence="4">HM61</strain>
    </source>
</reference>
<dbReference type="EMBL" id="CP141059">
    <property type="protein sequence ID" value="WQQ26917.1"/>
    <property type="molecule type" value="Genomic_DNA"/>
</dbReference>
<dbReference type="RefSeq" id="WP_322457513.1">
    <property type="nucleotide sequence ID" value="NZ_CP141059.1"/>
</dbReference>
<keyword evidence="2" id="KW-0472">Membrane</keyword>
<evidence type="ECO:0000256" key="2">
    <source>
        <dbReference type="SAM" id="Phobius"/>
    </source>
</evidence>
<feature type="region of interest" description="Disordered" evidence="1">
    <location>
        <begin position="1"/>
        <end position="25"/>
    </location>
</feature>
<proteinExistence type="predicted"/>
<keyword evidence="4" id="KW-1185">Reference proteome</keyword>
<keyword evidence="2" id="KW-0812">Transmembrane</keyword>